<keyword evidence="2" id="KW-1185">Reference proteome</keyword>
<accession>A0A4Y2LNP7</accession>
<comment type="caution">
    <text evidence="1">The sequence shown here is derived from an EMBL/GenBank/DDBJ whole genome shotgun (WGS) entry which is preliminary data.</text>
</comment>
<name>A0A4Y2LNP7_ARAVE</name>
<evidence type="ECO:0000313" key="1">
    <source>
        <dbReference type="EMBL" id="GBN16212.1"/>
    </source>
</evidence>
<dbReference type="Proteomes" id="UP000499080">
    <property type="component" value="Unassembled WGS sequence"/>
</dbReference>
<dbReference type="AlphaFoldDB" id="A0A4Y2LNP7"/>
<proteinExistence type="predicted"/>
<evidence type="ECO:0000313" key="2">
    <source>
        <dbReference type="Proteomes" id="UP000499080"/>
    </source>
</evidence>
<organism evidence="1 2">
    <name type="scientific">Araneus ventricosus</name>
    <name type="common">Orbweaver spider</name>
    <name type="synonym">Epeira ventricosa</name>
    <dbReference type="NCBI Taxonomy" id="182803"/>
    <lineage>
        <taxon>Eukaryota</taxon>
        <taxon>Metazoa</taxon>
        <taxon>Ecdysozoa</taxon>
        <taxon>Arthropoda</taxon>
        <taxon>Chelicerata</taxon>
        <taxon>Arachnida</taxon>
        <taxon>Araneae</taxon>
        <taxon>Araneomorphae</taxon>
        <taxon>Entelegynae</taxon>
        <taxon>Araneoidea</taxon>
        <taxon>Araneidae</taxon>
        <taxon>Araneus</taxon>
    </lineage>
</organism>
<dbReference type="EMBL" id="BGPR01006119">
    <property type="protein sequence ID" value="GBN16212.1"/>
    <property type="molecule type" value="Genomic_DNA"/>
</dbReference>
<reference evidence="1 2" key="1">
    <citation type="journal article" date="2019" name="Sci. Rep.">
        <title>Orb-weaving spider Araneus ventricosus genome elucidates the spidroin gene catalogue.</title>
        <authorList>
            <person name="Kono N."/>
            <person name="Nakamura H."/>
            <person name="Ohtoshi R."/>
            <person name="Moran D.A.P."/>
            <person name="Shinohara A."/>
            <person name="Yoshida Y."/>
            <person name="Fujiwara M."/>
            <person name="Mori M."/>
            <person name="Tomita M."/>
            <person name="Arakawa K."/>
        </authorList>
    </citation>
    <scope>NUCLEOTIDE SEQUENCE [LARGE SCALE GENOMIC DNA]</scope>
</reference>
<protein>
    <submittedName>
        <fullName evidence="1">Uncharacterized protein</fullName>
    </submittedName>
</protein>
<sequence>MAQKDQQEFWQQILPLIPRMCGKLMISGDPKSRRTVDSGSGSVQAMIQFHHGQSNALDMLVLAWWFSGCPINADFLDYSWVKIPYIPLNFGILVKN</sequence>
<gene>
    <name evidence="1" type="ORF">AVEN_238513_1</name>
</gene>